<dbReference type="InterPro" id="IPR050853">
    <property type="entry name" value="WD_repeat_DNA-damage-binding"/>
</dbReference>
<organism evidence="8 9">
    <name type="scientific">Podarcis lilfordi</name>
    <name type="common">Lilford's wall lizard</name>
    <dbReference type="NCBI Taxonomy" id="74358"/>
    <lineage>
        <taxon>Eukaryota</taxon>
        <taxon>Metazoa</taxon>
        <taxon>Chordata</taxon>
        <taxon>Craniata</taxon>
        <taxon>Vertebrata</taxon>
        <taxon>Euteleostomi</taxon>
        <taxon>Lepidosauria</taxon>
        <taxon>Squamata</taxon>
        <taxon>Bifurcata</taxon>
        <taxon>Unidentata</taxon>
        <taxon>Episquamata</taxon>
        <taxon>Laterata</taxon>
        <taxon>Lacertibaenia</taxon>
        <taxon>Lacertidae</taxon>
        <taxon>Podarcis</taxon>
    </lineage>
</organism>
<evidence type="ECO:0000256" key="2">
    <source>
        <dbReference type="ARBA" id="ARBA00005434"/>
    </source>
</evidence>
<dbReference type="Proteomes" id="UP001178461">
    <property type="component" value="Chromosome 14"/>
</dbReference>
<evidence type="ECO:0000256" key="7">
    <source>
        <dbReference type="SAM" id="MobiDB-lite"/>
    </source>
</evidence>
<proteinExistence type="inferred from homology"/>
<evidence type="ECO:0000313" key="8">
    <source>
        <dbReference type="EMBL" id="CAI5792561.1"/>
    </source>
</evidence>
<dbReference type="GO" id="GO:2000001">
    <property type="term" value="P:regulation of DNA damage checkpoint"/>
    <property type="evidence" value="ECO:0007669"/>
    <property type="project" value="TreeGrafter"/>
</dbReference>
<dbReference type="EMBL" id="OX395139">
    <property type="protein sequence ID" value="CAI5792561.1"/>
    <property type="molecule type" value="Genomic_DNA"/>
</dbReference>
<evidence type="ECO:0000256" key="4">
    <source>
        <dbReference type="ARBA" id="ARBA00022574"/>
    </source>
</evidence>
<gene>
    <name evidence="8" type="ORF">PODLI_1B035429</name>
</gene>
<feature type="region of interest" description="Disordered" evidence="7">
    <location>
        <begin position="129"/>
        <end position="148"/>
    </location>
</feature>
<dbReference type="Gene3D" id="2.130.10.10">
    <property type="entry name" value="YVTN repeat-like/Quinoprotein amine dehydrogenase"/>
    <property type="match status" value="1"/>
</dbReference>
<feature type="compositionally biased region" description="Acidic residues" evidence="7">
    <location>
        <begin position="131"/>
        <end position="146"/>
    </location>
</feature>
<evidence type="ECO:0000256" key="6">
    <source>
        <dbReference type="RuleBase" id="RU365004"/>
    </source>
</evidence>
<dbReference type="FunFam" id="2.130.10.10:FF:000180">
    <property type="entry name" value="WD repeat-containing protein 76"/>
    <property type="match status" value="1"/>
</dbReference>
<comment type="similarity">
    <text evidence="2 6">Belongs to the WD repeat DDB2/WDR76 family.</text>
</comment>
<dbReference type="SUPFAM" id="SSF50978">
    <property type="entry name" value="WD40 repeat-like"/>
    <property type="match status" value="1"/>
</dbReference>
<dbReference type="InterPro" id="IPR001680">
    <property type="entry name" value="WD40_rpt"/>
</dbReference>
<comment type="subunit">
    <text evidence="6">Interacts with CUL4A and/or CUL4B.</text>
</comment>
<dbReference type="GO" id="GO:0003677">
    <property type="term" value="F:DNA binding"/>
    <property type="evidence" value="ECO:0007669"/>
    <property type="project" value="TreeGrafter"/>
</dbReference>
<keyword evidence="9" id="KW-1185">Reference proteome</keyword>
<evidence type="ECO:0000313" key="9">
    <source>
        <dbReference type="Proteomes" id="UP001178461"/>
    </source>
</evidence>
<dbReference type="InterPro" id="IPR015943">
    <property type="entry name" value="WD40/YVTN_repeat-like_dom_sf"/>
</dbReference>
<dbReference type="PANTHER" id="PTHR14773">
    <property type="entry name" value="WD REPEAT-CONTAINING PROTEIN 76"/>
    <property type="match status" value="1"/>
</dbReference>
<dbReference type="AlphaFoldDB" id="A0AA35LA19"/>
<evidence type="ECO:0000256" key="5">
    <source>
        <dbReference type="ARBA" id="ARBA00022737"/>
    </source>
</evidence>
<sequence length="614" mass="68175">METERIVVEEEKEAAALIQQREQETTPTENPTTCLPRSPVKSKTLTKQIKILLTPVSATCGEHNKHLPQKRLLEQFSSCEEPFGKEPKAKKICSDYSSPETRAISHGVSEVVFNTDSHRCGSVVEAVSSDLETDGDSESDRNDEEVSTQLSAYERKRLKNITENAKFFASLKLFEVEASLRNMTARVQSPKIQRIKHSKAKTETTCRRSMRLQKVDPLSIPLPEAQAHPEPSVDEYPRLPPGPLQMIPIDQEEGNDATEGFLNMWAKISQVNPKVIETPTCNLESYQARLRKMVLREDSVAKVVRNRIHSVAIHPSESRTLVAAGDKWGQIGLWDLDSGLEDGVHTFVPHSQAVSCMYFSLSNPAHLLSVSHDGTLRRGDVTRAVFDEVYRNEEDNLSSFDFLAADASTLIVGMWDGEVAVVDQRTPGASAELSAELNSKTTRTIHTNPLSRHYFVAAGAGDVDIYDVRHLKASGSKPVVSLAGHTKSVASAYFSPVTGNRVLTTCADDTLRIFETTCISSSVPVLTTIRHNNYTGRWLTRFRAIWDPKRDDCFVVGSMSRPRQIEAFHATGGLVHSFLSEDYLGSVCSINAWHPTRYILAGGNSSGRLHVFKE</sequence>
<dbReference type="SMART" id="SM00320">
    <property type="entry name" value="WD40"/>
    <property type="match status" value="4"/>
</dbReference>
<dbReference type="PANTHER" id="PTHR14773:SF0">
    <property type="entry name" value="WD REPEAT-CONTAINING PROTEIN 76"/>
    <property type="match status" value="1"/>
</dbReference>
<keyword evidence="5" id="KW-0677">Repeat</keyword>
<reference evidence="8" key="1">
    <citation type="submission" date="2022-12" db="EMBL/GenBank/DDBJ databases">
        <authorList>
            <person name="Alioto T."/>
            <person name="Alioto T."/>
            <person name="Gomez Garrido J."/>
        </authorList>
    </citation>
    <scope>NUCLEOTIDE SEQUENCE</scope>
</reference>
<evidence type="ECO:0000256" key="1">
    <source>
        <dbReference type="ARBA" id="ARBA00002530"/>
    </source>
</evidence>
<dbReference type="InterPro" id="IPR036322">
    <property type="entry name" value="WD40_repeat_dom_sf"/>
</dbReference>
<feature type="compositionally biased region" description="Low complexity" evidence="7">
    <location>
        <begin position="15"/>
        <end position="33"/>
    </location>
</feature>
<name>A0AA35LA19_9SAUR</name>
<comment type="function">
    <text evidence="1 6">Specifically binds 5-hydroxymethylcytosine (5hmC), suggesting that it acts as a specific reader of 5hmC.</text>
</comment>
<evidence type="ECO:0000256" key="3">
    <source>
        <dbReference type="ARBA" id="ARBA00021234"/>
    </source>
</evidence>
<keyword evidence="4 6" id="KW-0853">WD repeat</keyword>
<protein>
    <recommendedName>
        <fullName evidence="3 6">WD repeat-containing protein 76</fullName>
    </recommendedName>
</protein>
<dbReference type="GO" id="GO:0005634">
    <property type="term" value="C:nucleus"/>
    <property type="evidence" value="ECO:0007669"/>
    <property type="project" value="TreeGrafter"/>
</dbReference>
<dbReference type="Pfam" id="PF00400">
    <property type="entry name" value="WD40"/>
    <property type="match status" value="2"/>
</dbReference>
<feature type="region of interest" description="Disordered" evidence="7">
    <location>
        <begin position="1"/>
        <end position="41"/>
    </location>
</feature>
<accession>A0AA35LA19</accession>